<sequence>MKSRYTRILSVLLCAALACSILAGCSTAASSSETPSSASSSASSAASGEDLPDSTTRADTSGLNPGDFDENSIFSITGTSAAFEPCLGWGPGVSGCSLKSVIAAASLLQWAEDARLASRTPDAVQEAFYNWYDTLDADEQESFAEAWTMIEPDALSLLSDKESMTGRIEDAGLDPDALPGCTLKNWQALQTVLDDCVPAVGQ</sequence>
<accession>A0AB35Y292</accession>
<protein>
    <submittedName>
        <fullName evidence="3">Uncharacterized protein</fullName>
    </submittedName>
</protein>
<name>A0AB35Y292_9FIRM</name>
<comment type="caution">
    <text evidence="3">The sequence shown here is derived from an EMBL/GenBank/DDBJ whole genome shotgun (WGS) entry which is preliminary data.</text>
</comment>
<dbReference type="PROSITE" id="PS51257">
    <property type="entry name" value="PROKAR_LIPOPROTEIN"/>
    <property type="match status" value="1"/>
</dbReference>
<dbReference type="RefSeq" id="WP_339394424.1">
    <property type="nucleotide sequence ID" value="NZ_JBBFGL010000001.1"/>
</dbReference>
<feature type="signal peptide" evidence="2">
    <location>
        <begin position="1"/>
        <end position="23"/>
    </location>
</feature>
<dbReference type="AlphaFoldDB" id="A0AB35Y292"/>
<keyword evidence="2" id="KW-0732">Signal</keyword>
<evidence type="ECO:0000313" key="4">
    <source>
        <dbReference type="Proteomes" id="UP001373196"/>
    </source>
</evidence>
<evidence type="ECO:0000313" key="3">
    <source>
        <dbReference type="EMBL" id="MEJ5194604.1"/>
    </source>
</evidence>
<dbReference type="EMBL" id="JBBFGL010000001">
    <property type="protein sequence ID" value="MEJ5194604.1"/>
    <property type="molecule type" value="Genomic_DNA"/>
</dbReference>
<feature type="compositionally biased region" description="Polar residues" evidence="1">
    <location>
        <begin position="53"/>
        <end position="63"/>
    </location>
</feature>
<organism evidence="3 4">
    <name type="scientific">Faecalibacterium wellingii</name>
    <dbReference type="NCBI Taxonomy" id="2929491"/>
    <lineage>
        <taxon>Bacteria</taxon>
        <taxon>Bacillati</taxon>
        <taxon>Bacillota</taxon>
        <taxon>Clostridia</taxon>
        <taxon>Eubacteriales</taxon>
        <taxon>Oscillospiraceae</taxon>
        <taxon>Faecalibacterium</taxon>
    </lineage>
</organism>
<proteinExistence type="predicted"/>
<feature type="compositionally biased region" description="Low complexity" evidence="1">
    <location>
        <begin position="31"/>
        <end position="47"/>
    </location>
</feature>
<evidence type="ECO:0000256" key="1">
    <source>
        <dbReference type="SAM" id="MobiDB-lite"/>
    </source>
</evidence>
<gene>
    <name evidence="3" type="ORF">WF834_00175</name>
</gene>
<feature type="region of interest" description="Disordered" evidence="1">
    <location>
        <begin position="31"/>
        <end position="66"/>
    </location>
</feature>
<evidence type="ECO:0000256" key="2">
    <source>
        <dbReference type="SAM" id="SignalP"/>
    </source>
</evidence>
<feature type="chain" id="PRO_5044223075" evidence="2">
    <location>
        <begin position="24"/>
        <end position="202"/>
    </location>
</feature>
<dbReference type="Proteomes" id="UP001373196">
    <property type="component" value="Unassembled WGS sequence"/>
</dbReference>
<reference evidence="3" key="1">
    <citation type="submission" date="2024-03" db="EMBL/GenBank/DDBJ databases">
        <authorList>
            <person name="Plomp N."/>
            <person name="Harmsen H.J."/>
        </authorList>
    </citation>
    <scope>NUCLEOTIDE SEQUENCE</scope>
    <source>
        <strain evidence="3">HTF-128</strain>
    </source>
</reference>